<dbReference type="RefSeq" id="WP_371385434.1">
    <property type="nucleotide sequence ID" value="NZ_JBGLYH010000006.1"/>
</dbReference>
<keyword evidence="1" id="KW-0479">Metal-binding</keyword>
<dbReference type="Gene3D" id="3.30.70.20">
    <property type="match status" value="1"/>
</dbReference>
<accession>A0ABV4JYU4</accession>
<evidence type="ECO:0000313" key="6">
    <source>
        <dbReference type="Proteomes" id="UP001568698"/>
    </source>
</evidence>
<comment type="caution">
    <text evidence="5">The sequence shown here is derived from an EMBL/GenBank/DDBJ whole genome shotgun (WGS) entry which is preliminary data.</text>
</comment>
<dbReference type="SUPFAM" id="SSF54862">
    <property type="entry name" value="4Fe-4S ferredoxins"/>
    <property type="match status" value="1"/>
</dbReference>
<dbReference type="Pfam" id="PF12838">
    <property type="entry name" value="Fer4_7"/>
    <property type="match status" value="1"/>
</dbReference>
<proteinExistence type="predicted"/>
<name>A0ABV4JYU4_9BACT</name>
<evidence type="ECO:0000256" key="2">
    <source>
        <dbReference type="ARBA" id="ARBA00023004"/>
    </source>
</evidence>
<dbReference type="InterPro" id="IPR017896">
    <property type="entry name" value="4Fe4S_Fe-S-bd"/>
</dbReference>
<feature type="domain" description="4Fe-4S ferredoxin-type" evidence="4">
    <location>
        <begin position="10"/>
        <end position="39"/>
    </location>
</feature>
<dbReference type="PANTHER" id="PTHR43122">
    <property type="entry name" value="FERREDOXIN SUBUNIT OF PYRUVATE:FLAVODOXIN OXIDOREDUCTASE-RELATED"/>
    <property type="match status" value="1"/>
</dbReference>
<reference evidence="5 6" key="1">
    <citation type="submission" date="2024-08" db="EMBL/GenBank/DDBJ databases">
        <title>Sulfate-reducing bacteria isolated from formation water of the oil field in Kazakhstan and description of Pseudodesulfovibrio sp.</title>
        <authorList>
            <person name="Bidzhieva S.K."/>
            <person name="Tourova T.P."/>
            <person name="Grouzdev D.S."/>
            <person name="Beletsky A.V."/>
            <person name="Sokolova D.S."/>
            <person name="Samigullina S.R."/>
            <person name="Poltaraus A.B."/>
            <person name="Avtukh A.N."/>
            <person name="Tereshina V.M."/>
            <person name="Zhaparov N.S."/>
            <person name="Mardanov A.V."/>
            <person name="Nazina T.N."/>
        </authorList>
    </citation>
    <scope>NUCLEOTIDE SEQUENCE [LARGE SCALE GENOMIC DNA]</scope>
    <source>
        <strain evidence="5 6">9FUS</strain>
    </source>
</reference>
<evidence type="ECO:0000259" key="4">
    <source>
        <dbReference type="PROSITE" id="PS51379"/>
    </source>
</evidence>
<dbReference type="EMBL" id="JBGLYH010000006">
    <property type="protein sequence ID" value="MEZ7195892.1"/>
    <property type="molecule type" value="Genomic_DNA"/>
</dbReference>
<feature type="domain" description="4Fe-4S ferredoxin-type" evidence="4">
    <location>
        <begin position="47"/>
        <end position="76"/>
    </location>
</feature>
<evidence type="ECO:0000256" key="3">
    <source>
        <dbReference type="ARBA" id="ARBA00023014"/>
    </source>
</evidence>
<evidence type="ECO:0000313" key="5">
    <source>
        <dbReference type="EMBL" id="MEZ7195892.1"/>
    </source>
</evidence>
<keyword evidence="3" id="KW-0411">Iron-sulfur</keyword>
<sequence>MTMEEAKKKFKITIVEERCKGCGYCKETCPKDVFEFEGTLNAAGYVVSSPKHLDRCIGCNSCVMVCPDLALSLSEEA</sequence>
<dbReference type="InterPro" id="IPR017900">
    <property type="entry name" value="4Fe4S_Fe_S_CS"/>
</dbReference>
<keyword evidence="6" id="KW-1185">Reference proteome</keyword>
<dbReference type="PROSITE" id="PS00198">
    <property type="entry name" value="4FE4S_FER_1"/>
    <property type="match status" value="2"/>
</dbReference>
<organism evidence="5 6">
    <name type="scientific">Pseudodesulfovibrio karagichevae</name>
    <dbReference type="NCBI Taxonomy" id="3239305"/>
    <lineage>
        <taxon>Bacteria</taxon>
        <taxon>Pseudomonadati</taxon>
        <taxon>Thermodesulfobacteriota</taxon>
        <taxon>Desulfovibrionia</taxon>
        <taxon>Desulfovibrionales</taxon>
        <taxon>Desulfovibrionaceae</taxon>
    </lineage>
</organism>
<protein>
    <submittedName>
        <fullName evidence="5">Ferredoxin family protein</fullName>
    </submittedName>
</protein>
<dbReference type="Proteomes" id="UP001568698">
    <property type="component" value="Unassembled WGS sequence"/>
</dbReference>
<evidence type="ECO:0000256" key="1">
    <source>
        <dbReference type="ARBA" id="ARBA00022723"/>
    </source>
</evidence>
<dbReference type="PROSITE" id="PS51379">
    <property type="entry name" value="4FE4S_FER_2"/>
    <property type="match status" value="2"/>
</dbReference>
<keyword evidence="2" id="KW-0408">Iron</keyword>
<dbReference type="PANTHER" id="PTHR43122:SF1">
    <property type="entry name" value="IRON-SULFUR-BINDING PROTEIN"/>
    <property type="match status" value="1"/>
</dbReference>
<gene>
    <name evidence="5" type="ORF">AB6M95_03955</name>
</gene>